<dbReference type="Gene3D" id="2.60.120.330">
    <property type="entry name" value="B-lactam Antibiotic, Isopenicillin N Synthase, Chain"/>
    <property type="match status" value="1"/>
</dbReference>
<dbReference type="Proteomes" id="UP001054889">
    <property type="component" value="Unassembled WGS sequence"/>
</dbReference>
<dbReference type="GO" id="GO:0046872">
    <property type="term" value="F:metal ion binding"/>
    <property type="evidence" value="ECO:0007669"/>
    <property type="project" value="UniProtKB-KW"/>
</dbReference>
<dbReference type="EMBL" id="BQKI01000009">
    <property type="protein sequence ID" value="GJN01405.1"/>
    <property type="molecule type" value="Genomic_DNA"/>
</dbReference>
<reference evidence="5" key="1">
    <citation type="journal article" date="2018" name="DNA Res.">
        <title>Multiple hybrid de novo genome assembly of finger millet, an orphan allotetraploid crop.</title>
        <authorList>
            <person name="Hatakeyama M."/>
            <person name="Aluri S."/>
            <person name="Balachadran M.T."/>
            <person name="Sivarajan S.R."/>
            <person name="Patrignani A."/>
            <person name="Gruter S."/>
            <person name="Poveda L."/>
            <person name="Shimizu-Inatsugi R."/>
            <person name="Baeten J."/>
            <person name="Francoijs K.J."/>
            <person name="Nataraja K.N."/>
            <person name="Reddy Y.A.N."/>
            <person name="Phadnis S."/>
            <person name="Ravikumar R.L."/>
            <person name="Schlapbach R."/>
            <person name="Sreeman S.M."/>
            <person name="Shimizu K.K."/>
        </authorList>
    </citation>
    <scope>NUCLEOTIDE SEQUENCE</scope>
</reference>
<feature type="domain" description="Non-haem dioxygenase N-terminal" evidence="4">
    <location>
        <begin position="26"/>
        <end position="123"/>
    </location>
</feature>
<dbReference type="InterPro" id="IPR027443">
    <property type="entry name" value="IPNS-like_sf"/>
</dbReference>
<dbReference type="SUPFAM" id="SSF51197">
    <property type="entry name" value="Clavaminate synthase-like"/>
    <property type="match status" value="1"/>
</dbReference>
<evidence type="ECO:0000256" key="3">
    <source>
        <dbReference type="ARBA" id="ARBA00023004"/>
    </source>
</evidence>
<organism evidence="5 6">
    <name type="scientific">Eleusine coracana subsp. coracana</name>
    <dbReference type="NCBI Taxonomy" id="191504"/>
    <lineage>
        <taxon>Eukaryota</taxon>
        <taxon>Viridiplantae</taxon>
        <taxon>Streptophyta</taxon>
        <taxon>Embryophyta</taxon>
        <taxon>Tracheophyta</taxon>
        <taxon>Spermatophyta</taxon>
        <taxon>Magnoliopsida</taxon>
        <taxon>Liliopsida</taxon>
        <taxon>Poales</taxon>
        <taxon>Poaceae</taxon>
        <taxon>PACMAD clade</taxon>
        <taxon>Chloridoideae</taxon>
        <taxon>Cynodonteae</taxon>
        <taxon>Eleusininae</taxon>
        <taxon>Eleusine</taxon>
    </lineage>
</organism>
<keyword evidence="3" id="KW-0408">Iron</keyword>
<gene>
    <name evidence="5" type="primary">ga18670</name>
    <name evidence="5" type="ORF">PR202_ga18670</name>
</gene>
<evidence type="ECO:0000259" key="4">
    <source>
        <dbReference type="Pfam" id="PF14226"/>
    </source>
</evidence>
<accession>A0AAV5CUF6</accession>
<reference evidence="5" key="2">
    <citation type="submission" date="2021-12" db="EMBL/GenBank/DDBJ databases">
        <title>Resequencing data analysis of finger millet.</title>
        <authorList>
            <person name="Hatakeyama M."/>
            <person name="Aluri S."/>
            <person name="Balachadran M.T."/>
            <person name="Sivarajan S.R."/>
            <person name="Poveda L."/>
            <person name="Shimizu-Inatsugi R."/>
            <person name="Schlapbach R."/>
            <person name="Sreeman S.M."/>
            <person name="Shimizu K.K."/>
        </authorList>
    </citation>
    <scope>NUCLEOTIDE SEQUENCE</scope>
</reference>
<keyword evidence="2" id="KW-0560">Oxidoreductase</keyword>
<evidence type="ECO:0000313" key="5">
    <source>
        <dbReference type="EMBL" id="GJN01405.1"/>
    </source>
</evidence>
<evidence type="ECO:0000313" key="6">
    <source>
        <dbReference type="Proteomes" id="UP001054889"/>
    </source>
</evidence>
<evidence type="ECO:0000256" key="1">
    <source>
        <dbReference type="ARBA" id="ARBA00022723"/>
    </source>
</evidence>
<dbReference type="GO" id="GO:0016491">
    <property type="term" value="F:oxidoreductase activity"/>
    <property type="evidence" value="ECO:0007669"/>
    <property type="project" value="UniProtKB-KW"/>
</dbReference>
<sequence length="140" mass="15630">MPACSLLPRYMATTQPQRLPPRAALLPVINLGRLGKDDPASLALVVQDNARACRDRGCFQVINHGVSKSVMKGALEAASAFFELPVEHKEEFASDDIRQPIRYDRSSRDGISLARSFLKHYANPLEDWIDCWPANPPTDR</sequence>
<dbReference type="PANTHER" id="PTHR47991">
    <property type="entry name" value="OXOGLUTARATE/IRON-DEPENDENT DIOXYGENASE"/>
    <property type="match status" value="1"/>
</dbReference>
<dbReference type="AlphaFoldDB" id="A0AAV5CUF6"/>
<name>A0AAV5CUF6_ELECO</name>
<keyword evidence="1" id="KW-0479">Metal-binding</keyword>
<proteinExistence type="predicted"/>
<dbReference type="InterPro" id="IPR026992">
    <property type="entry name" value="DIOX_N"/>
</dbReference>
<comment type="caution">
    <text evidence="5">The sequence shown here is derived from an EMBL/GenBank/DDBJ whole genome shotgun (WGS) entry which is preliminary data.</text>
</comment>
<protein>
    <recommendedName>
        <fullName evidence="4">Non-haem dioxygenase N-terminal domain-containing protein</fullName>
    </recommendedName>
</protein>
<dbReference type="InterPro" id="IPR050295">
    <property type="entry name" value="Plant_2OG-oxidoreductases"/>
</dbReference>
<dbReference type="Pfam" id="PF14226">
    <property type="entry name" value="DIOX_N"/>
    <property type="match status" value="1"/>
</dbReference>
<keyword evidence="6" id="KW-1185">Reference proteome</keyword>
<evidence type="ECO:0000256" key="2">
    <source>
        <dbReference type="ARBA" id="ARBA00023002"/>
    </source>
</evidence>